<dbReference type="Proteomes" id="UP001197770">
    <property type="component" value="Unassembled WGS sequence"/>
</dbReference>
<gene>
    <name evidence="1" type="ORF">LLW17_10125</name>
</gene>
<sequence>MSEKLKALADYELYLISALAHGAKVSDLPAILGYFGFSAHSMGSIEKKLKAMRKSQGCATNMQLVYVLRKQIIQVDIAKALS</sequence>
<evidence type="ECO:0000313" key="1">
    <source>
        <dbReference type="EMBL" id="MCC4213075.1"/>
    </source>
</evidence>
<organism evidence="1 2">
    <name type="scientific">Leeuwenhoekiella parthenopeia</name>
    <dbReference type="NCBI Taxonomy" id="2890320"/>
    <lineage>
        <taxon>Bacteria</taxon>
        <taxon>Pseudomonadati</taxon>
        <taxon>Bacteroidota</taxon>
        <taxon>Flavobacteriia</taxon>
        <taxon>Flavobacteriales</taxon>
        <taxon>Flavobacteriaceae</taxon>
        <taxon>Leeuwenhoekiella</taxon>
    </lineage>
</organism>
<evidence type="ECO:0000313" key="2">
    <source>
        <dbReference type="Proteomes" id="UP001197770"/>
    </source>
</evidence>
<evidence type="ECO:0008006" key="3">
    <source>
        <dbReference type="Google" id="ProtNLM"/>
    </source>
</evidence>
<protein>
    <recommendedName>
        <fullName evidence="3">HTH luxR-type domain-containing protein</fullName>
    </recommendedName>
</protein>
<keyword evidence="2" id="KW-1185">Reference proteome</keyword>
<name>A0ABS8GSW4_9FLAO</name>
<reference evidence="1 2" key="1">
    <citation type="submission" date="2021-11" db="EMBL/GenBank/DDBJ databases">
        <title>Seasonal and diel survey of microbial diversity of the Tyrrhenian coast.</title>
        <authorList>
            <person name="Gattoni G."/>
            <person name="Corral P."/>
        </authorList>
    </citation>
    <scope>NUCLEOTIDE SEQUENCE [LARGE SCALE GENOMIC DNA]</scope>
    <source>
        <strain evidence="1 2">Mr9</strain>
    </source>
</reference>
<dbReference type="EMBL" id="JAJGMW010000011">
    <property type="protein sequence ID" value="MCC4213075.1"/>
    <property type="molecule type" value="Genomic_DNA"/>
</dbReference>
<proteinExistence type="predicted"/>
<comment type="caution">
    <text evidence="1">The sequence shown here is derived from an EMBL/GenBank/DDBJ whole genome shotgun (WGS) entry which is preliminary data.</text>
</comment>
<accession>A0ABS8GSW4</accession>
<dbReference type="RefSeq" id="WP_228230140.1">
    <property type="nucleotide sequence ID" value="NZ_JAJGMW010000011.1"/>
</dbReference>